<name>A0A853CW67_9MICO</name>
<proteinExistence type="predicted"/>
<sequence>MMLPPTPRVLALREIVAEVRALAPGGRVIVAVDGGGGTADFADDLAVVFRESGVDTHRASVSDFHRPRADRTFFGPETPERYYRDAFDYSTLQRVLLDPFRMGGSTGFQTAAFDEVRDAPLTSRWETSGPDAVLVIDGEFLLRPELRREWNASILLVNAPERAVYEEEARPRAFATILVDASDPLVPVRVPRNEPA</sequence>
<dbReference type="Proteomes" id="UP000578352">
    <property type="component" value="Unassembled WGS sequence"/>
</dbReference>
<organism evidence="1 2">
    <name type="scientific">Leifsonia shinshuensis</name>
    <dbReference type="NCBI Taxonomy" id="150026"/>
    <lineage>
        <taxon>Bacteria</taxon>
        <taxon>Bacillati</taxon>
        <taxon>Actinomycetota</taxon>
        <taxon>Actinomycetes</taxon>
        <taxon>Micrococcales</taxon>
        <taxon>Microbacteriaceae</taxon>
        <taxon>Leifsonia</taxon>
    </lineage>
</organism>
<dbReference type="GO" id="GO:0004849">
    <property type="term" value="F:uridine kinase activity"/>
    <property type="evidence" value="ECO:0007669"/>
    <property type="project" value="UniProtKB-EC"/>
</dbReference>
<protein>
    <submittedName>
        <fullName evidence="1">Uridine kinase</fullName>
        <ecNumber evidence="1">2.7.1.48</ecNumber>
    </submittedName>
</protein>
<dbReference type="InterPro" id="IPR027417">
    <property type="entry name" value="P-loop_NTPase"/>
</dbReference>
<evidence type="ECO:0000313" key="2">
    <source>
        <dbReference type="Proteomes" id="UP000578352"/>
    </source>
</evidence>
<accession>A0A853CW67</accession>
<dbReference type="EMBL" id="JACCFL010000001">
    <property type="protein sequence ID" value="NYJ24698.1"/>
    <property type="molecule type" value="Genomic_DNA"/>
</dbReference>
<dbReference type="EC" id="2.7.1.48" evidence="1"/>
<keyword evidence="1" id="KW-0418">Kinase</keyword>
<dbReference type="RefSeq" id="WP_179606989.1">
    <property type="nucleotide sequence ID" value="NZ_BAABEH010000001.1"/>
</dbReference>
<dbReference type="Gene3D" id="3.40.50.300">
    <property type="entry name" value="P-loop containing nucleotide triphosphate hydrolases"/>
    <property type="match status" value="1"/>
</dbReference>
<evidence type="ECO:0000313" key="1">
    <source>
        <dbReference type="EMBL" id="NYJ24698.1"/>
    </source>
</evidence>
<comment type="caution">
    <text evidence="1">The sequence shown here is derived from an EMBL/GenBank/DDBJ whole genome shotgun (WGS) entry which is preliminary data.</text>
</comment>
<dbReference type="AlphaFoldDB" id="A0A853CW67"/>
<gene>
    <name evidence="1" type="ORF">HNR13_002985</name>
</gene>
<keyword evidence="1" id="KW-0808">Transferase</keyword>
<reference evidence="1 2" key="1">
    <citation type="submission" date="2020-07" db="EMBL/GenBank/DDBJ databases">
        <title>Sequencing the genomes of 1000 actinobacteria strains.</title>
        <authorList>
            <person name="Klenk H.-P."/>
        </authorList>
    </citation>
    <scope>NUCLEOTIDE SEQUENCE [LARGE SCALE GENOMIC DNA]</scope>
    <source>
        <strain evidence="1 2">DSM 15165</strain>
    </source>
</reference>